<feature type="transmembrane region" description="Helical" evidence="2">
    <location>
        <begin position="118"/>
        <end position="142"/>
    </location>
</feature>
<dbReference type="AlphaFoldDB" id="A0AAE3L0K8"/>
<dbReference type="InterPro" id="IPR010982">
    <property type="entry name" value="Lambda_DNA-bd_dom_sf"/>
</dbReference>
<sequence>MNFNERLIELRKAKGLSQEQLGEKLNVARQTVSKWELGTTTPEMNKLIVLANLFNISLDELVGNSSSVENRQSVSYRFEYEYSSKTKIMGLPLVHINIGYGRRKAKGIVAIGNIAKGLLSIGGLSIGIFSIGGLSLGLFTLAGLSLGLLLAVGGIAMGAISIGGLSIGIFAVGGFALGIYSIGGCSIAQKIAMGGYASGHIAIGEETNGTINFISKNNFNHFTSSDIKNAIIKEFPDTWDIIVSIFSNLW</sequence>
<evidence type="ECO:0000256" key="2">
    <source>
        <dbReference type="SAM" id="Phobius"/>
    </source>
</evidence>
<accession>A0AAE3L0K8</accession>
<dbReference type="Pfam" id="PF01381">
    <property type="entry name" value="HTH_3"/>
    <property type="match status" value="1"/>
</dbReference>
<feature type="transmembrane region" description="Helical" evidence="2">
    <location>
        <begin position="148"/>
        <end position="180"/>
    </location>
</feature>
<dbReference type="PROSITE" id="PS50943">
    <property type="entry name" value="HTH_CROC1"/>
    <property type="match status" value="1"/>
</dbReference>
<evidence type="ECO:0000259" key="3">
    <source>
        <dbReference type="PROSITE" id="PS50943"/>
    </source>
</evidence>
<evidence type="ECO:0000313" key="5">
    <source>
        <dbReference type="Proteomes" id="UP001205748"/>
    </source>
</evidence>
<comment type="caution">
    <text evidence="4">The sequence shown here is derived from an EMBL/GenBank/DDBJ whole genome shotgun (WGS) entry which is preliminary data.</text>
</comment>
<dbReference type="GO" id="GO:0003677">
    <property type="term" value="F:DNA binding"/>
    <property type="evidence" value="ECO:0007669"/>
    <property type="project" value="UniProtKB-KW"/>
</dbReference>
<evidence type="ECO:0000313" key="4">
    <source>
        <dbReference type="EMBL" id="MCR1900107.1"/>
    </source>
</evidence>
<feature type="domain" description="HTH cro/C1-type" evidence="3">
    <location>
        <begin position="7"/>
        <end position="61"/>
    </location>
</feature>
<reference evidence="4" key="1">
    <citation type="submission" date="2022-07" db="EMBL/GenBank/DDBJ databases">
        <title>Enhanced cultured diversity of the mouse gut microbiota enables custom-made synthetic communities.</title>
        <authorList>
            <person name="Afrizal A."/>
        </authorList>
    </citation>
    <scope>NUCLEOTIDE SEQUENCE</scope>
    <source>
        <strain evidence="4">DSM 28593</strain>
    </source>
</reference>
<dbReference type="Proteomes" id="UP001205748">
    <property type="component" value="Unassembled WGS sequence"/>
</dbReference>
<keyword evidence="5" id="KW-1185">Reference proteome</keyword>
<dbReference type="SMART" id="SM00530">
    <property type="entry name" value="HTH_XRE"/>
    <property type="match status" value="1"/>
</dbReference>
<keyword evidence="2" id="KW-0472">Membrane</keyword>
<proteinExistence type="predicted"/>
<dbReference type="Gene3D" id="1.10.260.40">
    <property type="entry name" value="lambda repressor-like DNA-binding domains"/>
    <property type="match status" value="1"/>
</dbReference>
<dbReference type="PANTHER" id="PTHR46558:SF13">
    <property type="entry name" value="HTH-TYPE TRANSCRIPTIONAL REGULATOR IMMR"/>
    <property type="match status" value="1"/>
</dbReference>
<gene>
    <name evidence="4" type="ORF">NSA47_14150</name>
</gene>
<dbReference type="EMBL" id="JANKAS010000019">
    <property type="protein sequence ID" value="MCR1900107.1"/>
    <property type="molecule type" value="Genomic_DNA"/>
</dbReference>
<protein>
    <submittedName>
        <fullName evidence="4">Helix-turn-helix domain-containing protein</fullName>
    </submittedName>
</protein>
<dbReference type="SUPFAM" id="SSF47413">
    <property type="entry name" value="lambda repressor-like DNA-binding domains"/>
    <property type="match status" value="1"/>
</dbReference>
<dbReference type="CDD" id="cd00093">
    <property type="entry name" value="HTH_XRE"/>
    <property type="match status" value="1"/>
</dbReference>
<keyword evidence="1" id="KW-0238">DNA-binding</keyword>
<keyword evidence="2" id="KW-1133">Transmembrane helix</keyword>
<evidence type="ECO:0000256" key="1">
    <source>
        <dbReference type="ARBA" id="ARBA00023125"/>
    </source>
</evidence>
<organism evidence="4 5">
    <name type="scientific">Irregularibacter muris</name>
    <dbReference type="NCBI Taxonomy" id="1796619"/>
    <lineage>
        <taxon>Bacteria</taxon>
        <taxon>Bacillati</taxon>
        <taxon>Bacillota</taxon>
        <taxon>Clostridia</taxon>
        <taxon>Eubacteriales</taxon>
        <taxon>Eubacteriaceae</taxon>
        <taxon>Irregularibacter</taxon>
    </lineage>
</organism>
<dbReference type="InterPro" id="IPR001387">
    <property type="entry name" value="Cro/C1-type_HTH"/>
</dbReference>
<keyword evidence="2" id="KW-0812">Transmembrane</keyword>
<dbReference type="PANTHER" id="PTHR46558">
    <property type="entry name" value="TRACRIPTIONAL REGULATORY PROTEIN-RELATED-RELATED"/>
    <property type="match status" value="1"/>
</dbReference>
<name>A0AAE3L0K8_9FIRM</name>